<reference evidence="2" key="1">
    <citation type="journal article" date="2015" name="Nature">
        <title>Complex archaea that bridge the gap between prokaryotes and eukaryotes.</title>
        <authorList>
            <person name="Spang A."/>
            <person name="Saw J.H."/>
            <person name="Jorgensen S.L."/>
            <person name="Zaremba-Niedzwiedzka K."/>
            <person name="Martijn J."/>
            <person name="Lind A.E."/>
            <person name="van Eijk R."/>
            <person name="Schleper C."/>
            <person name="Guy L."/>
            <person name="Ettema T.J."/>
        </authorList>
    </citation>
    <scope>NUCLEOTIDE SEQUENCE</scope>
</reference>
<proteinExistence type="predicted"/>
<evidence type="ECO:0000256" key="1">
    <source>
        <dbReference type="SAM" id="MobiDB-lite"/>
    </source>
</evidence>
<gene>
    <name evidence="2" type="ORF">LCGC14_2220030</name>
</gene>
<dbReference type="EMBL" id="LAZR01029641">
    <property type="protein sequence ID" value="KKL58971.1"/>
    <property type="molecule type" value="Genomic_DNA"/>
</dbReference>
<accession>A0A0F9DYT8</accession>
<protein>
    <recommendedName>
        <fullName evidence="3">Flagellar motor switch protein</fullName>
    </recommendedName>
</protein>
<name>A0A0F9DYT8_9ZZZZ</name>
<feature type="region of interest" description="Disordered" evidence="1">
    <location>
        <begin position="67"/>
        <end position="108"/>
    </location>
</feature>
<organism evidence="2">
    <name type="scientific">marine sediment metagenome</name>
    <dbReference type="NCBI Taxonomy" id="412755"/>
    <lineage>
        <taxon>unclassified sequences</taxon>
        <taxon>metagenomes</taxon>
        <taxon>ecological metagenomes</taxon>
    </lineage>
</organism>
<feature type="compositionally biased region" description="Low complexity" evidence="1">
    <location>
        <begin position="67"/>
        <end position="95"/>
    </location>
</feature>
<sequence>MTYLIDGLILLLLAGTLGYAFLVDRRVRILMLTLRELQPMIGKFSAAVDRSEHSVSTLKSVTQSIAAATPDTAPAEPAQAATQAEPPARARQATPDPKHGVTSVTGKSDMVRSFFETARKREA</sequence>
<comment type="caution">
    <text evidence="2">The sequence shown here is derived from an EMBL/GenBank/DDBJ whole genome shotgun (WGS) entry which is preliminary data.</text>
</comment>
<evidence type="ECO:0008006" key="3">
    <source>
        <dbReference type="Google" id="ProtNLM"/>
    </source>
</evidence>
<evidence type="ECO:0000313" key="2">
    <source>
        <dbReference type="EMBL" id="KKL58971.1"/>
    </source>
</evidence>
<dbReference type="AlphaFoldDB" id="A0A0F9DYT8"/>